<evidence type="ECO:0000256" key="2">
    <source>
        <dbReference type="ARBA" id="ARBA00022692"/>
    </source>
</evidence>
<feature type="transmembrane region" description="Helical" evidence="5">
    <location>
        <begin position="112"/>
        <end position="128"/>
    </location>
</feature>
<feature type="transmembrane region" description="Helical" evidence="5">
    <location>
        <begin position="6"/>
        <end position="23"/>
    </location>
</feature>
<accession>A0A6C0DH57</accession>
<keyword evidence="3 5" id="KW-1133">Transmembrane helix</keyword>
<evidence type="ECO:0000256" key="3">
    <source>
        <dbReference type="ARBA" id="ARBA00022989"/>
    </source>
</evidence>
<dbReference type="EMBL" id="MN739613">
    <property type="protein sequence ID" value="QHT15741.1"/>
    <property type="molecule type" value="Genomic_DNA"/>
</dbReference>
<keyword evidence="4 5" id="KW-0472">Membrane</keyword>
<dbReference type="Pfam" id="PF03798">
    <property type="entry name" value="TRAM_LAG1_CLN8"/>
    <property type="match status" value="1"/>
</dbReference>
<evidence type="ECO:0000313" key="7">
    <source>
        <dbReference type="EMBL" id="QHT15741.1"/>
    </source>
</evidence>
<evidence type="ECO:0000259" key="6">
    <source>
        <dbReference type="Pfam" id="PF03798"/>
    </source>
</evidence>
<sequence length="232" mass="26822">MFLEAFLWSVSITLASYGFPYLIPSIRNRLKEIHTNTELIGSEELRIKVRDSIDRTLGQLVAATCQSLMTGWSLSNLILGSSIQALDQLVIGFYIYDIVHLLTKPYGKTQRIYLLHHIMSILFIYLNTLNIHRNVFSTNISYLLMESSSATINLTTIIVHERPRYKSFVNKVNVFVYGLTRVVLFPGNILYYFVDSLSSEQPLLRSSELIMAILFYGMFVYWHQAMIKKYLI</sequence>
<dbReference type="InterPro" id="IPR006634">
    <property type="entry name" value="TLC-dom"/>
</dbReference>
<dbReference type="GO" id="GO:0016020">
    <property type="term" value="C:membrane"/>
    <property type="evidence" value="ECO:0007669"/>
    <property type="project" value="UniProtKB-SubCell"/>
</dbReference>
<organism evidence="7">
    <name type="scientific">viral metagenome</name>
    <dbReference type="NCBI Taxonomy" id="1070528"/>
    <lineage>
        <taxon>unclassified sequences</taxon>
        <taxon>metagenomes</taxon>
        <taxon>organismal metagenomes</taxon>
    </lineage>
</organism>
<evidence type="ECO:0000256" key="1">
    <source>
        <dbReference type="ARBA" id="ARBA00004141"/>
    </source>
</evidence>
<protein>
    <recommendedName>
        <fullName evidence="6">TLC domain-containing protein</fullName>
    </recommendedName>
</protein>
<feature type="transmembrane region" description="Helical" evidence="5">
    <location>
        <begin position="172"/>
        <end position="194"/>
    </location>
</feature>
<reference evidence="7" key="1">
    <citation type="journal article" date="2020" name="Nature">
        <title>Giant virus diversity and host interactions through global metagenomics.</title>
        <authorList>
            <person name="Schulz F."/>
            <person name="Roux S."/>
            <person name="Paez-Espino D."/>
            <person name="Jungbluth S."/>
            <person name="Walsh D.A."/>
            <person name="Denef V.J."/>
            <person name="McMahon K.D."/>
            <person name="Konstantinidis K.T."/>
            <person name="Eloe-Fadrosh E.A."/>
            <person name="Kyrpides N.C."/>
            <person name="Woyke T."/>
        </authorList>
    </citation>
    <scope>NUCLEOTIDE SEQUENCE</scope>
    <source>
        <strain evidence="7">GVMAG-M-3300023174-176</strain>
    </source>
</reference>
<evidence type="ECO:0000256" key="5">
    <source>
        <dbReference type="SAM" id="Phobius"/>
    </source>
</evidence>
<evidence type="ECO:0000256" key="4">
    <source>
        <dbReference type="ARBA" id="ARBA00023136"/>
    </source>
</evidence>
<feature type="transmembrane region" description="Helical" evidence="5">
    <location>
        <begin position="206"/>
        <end position="222"/>
    </location>
</feature>
<comment type="subcellular location">
    <subcellularLocation>
        <location evidence="1">Membrane</location>
        <topology evidence="1">Multi-pass membrane protein</topology>
    </subcellularLocation>
</comment>
<proteinExistence type="predicted"/>
<dbReference type="AlphaFoldDB" id="A0A6C0DH57"/>
<name>A0A6C0DH57_9ZZZZ</name>
<keyword evidence="2 5" id="KW-0812">Transmembrane</keyword>
<feature type="domain" description="TLC" evidence="6">
    <location>
        <begin position="70"/>
        <end position="228"/>
    </location>
</feature>